<dbReference type="SUPFAM" id="SSF49493">
    <property type="entry name" value="HSP40/DnaJ peptide-binding domain"/>
    <property type="match status" value="2"/>
</dbReference>
<dbReference type="RefSeq" id="XP_052949372.1">
    <property type="nucleotide sequence ID" value="XM_053090837.1"/>
</dbReference>
<evidence type="ECO:0000259" key="7">
    <source>
        <dbReference type="PROSITE" id="PS50076"/>
    </source>
</evidence>
<dbReference type="Gene3D" id="2.10.230.10">
    <property type="entry name" value="Heat shock protein DnaJ, cysteine-rich domain"/>
    <property type="match status" value="1"/>
</dbReference>
<comment type="caution">
    <text evidence="9">The sequence shown here is derived from an EMBL/GenBank/DDBJ whole genome shotgun (WGS) entry which is preliminary data.</text>
</comment>
<feature type="zinc finger region" description="CR-type" evidence="5">
    <location>
        <begin position="146"/>
        <end position="231"/>
    </location>
</feature>
<keyword evidence="10" id="KW-1185">Reference proteome</keyword>
<dbReference type="InterPro" id="IPR012724">
    <property type="entry name" value="DnaJ"/>
</dbReference>
<feature type="region of interest" description="Disordered" evidence="6">
    <location>
        <begin position="19"/>
        <end position="85"/>
    </location>
</feature>
<dbReference type="Pfam" id="PF00226">
    <property type="entry name" value="DnaJ"/>
    <property type="match status" value="1"/>
</dbReference>
<dbReference type="SUPFAM" id="SSF46565">
    <property type="entry name" value="Chaperone J-domain"/>
    <property type="match status" value="1"/>
</dbReference>
<keyword evidence="1 5" id="KW-0479">Metal-binding</keyword>
<dbReference type="Pfam" id="PF01556">
    <property type="entry name" value="DnaJ_C"/>
    <property type="match status" value="1"/>
</dbReference>
<evidence type="ECO:0000256" key="1">
    <source>
        <dbReference type="ARBA" id="ARBA00022723"/>
    </source>
</evidence>
<protein>
    <recommendedName>
        <fullName evidence="11">DnaJ-domain-containing protein</fullName>
    </recommendedName>
</protein>
<dbReference type="PROSITE" id="PS00636">
    <property type="entry name" value="DNAJ_1"/>
    <property type="match status" value="1"/>
</dbReference>
<dbReference type="InterPro" id="IPR008971">
    <property type="entry name" value="HSP40/DnaJ_pept-bd"/>
</dbReference>
<dbReference type="GO" id="GO:0009408">
    <property type="term" value="P:response to heat"/>
    <property type="evidence" value="ECO:0007669"/>
    <property type="project" value="InterPro"/>
</dbReference>
<evidence type="ECO:0000256" key="2">
    <source>
        <dbReference type="ARBA" id="ARBA00022737"/>
    </source>
</evidence>
<evidence type="ECO:0008006" key="11">
    <source>
        <dbReference type="Google" id="ProtNLM"/>
    </source>
</evidence>
<dbReference type="SMART" id="SM00271">
    <property type="entry name" value="DnaJ"/>
    <property type="match status" value="1"/>
</dbReference>
<evidence type="ECO:0000256" key="5">
    <source>
        <dbReference type="PROSITE-ProRule" id="PRU00546"/>
    </source>
</evidence>
<feature type="domain" description="CR-type" evidence="8">
    <location>
        <begin position="146"/>
        <end position="231"/>
    </location>
</feature>
<dbReference type="InterPro" id="IPR001623">
    <property type="entry name" value="DnaJ_domain"/>
</dbReference>
<dbReference type="HAMAP" id="MF_01152">
    <property type="entry name" value="DnaJ"/>
    <property type="match status" value="1"/>
</dbReference>
<gene>
    <name evidence="9" type="ORF">MKK02DRAFT_39916</name>
</gene>
<dbReference type="Gene3D" id="1.10.287.110">
    <property type="entry name" value="DnaJ domain"/>
    <property type="match status" value="1"/>
</dbReference>
<dbReference type="InterPro" id="IPR018253">
    <property type="entry name" value="DnaJ_domain_CS"/>
</dbReference>
<dbReference type="InterPro" id="IPR002939">
    <property type="entry name" value="DnaJ_C"/>
</dbReference>
<dbReference type="GO" id="GO:0030544">
    <property type="term" value="F:Hsp70 protein binding"/>
    <property type="evidence" value="ECO:0007669"/>
    <property type="project" value="InterPro"/>
</dbReference>
<dbReference type="GO" id="GO:0008270">
    <property type="term" value="F:zinc ion binding"/>
    <property type="evidence" value="ECO:0007669"/>
    <property type="project" value="UniProtKB-KW"/>
</dbReference>
<dbReference type="FunFam" id="2.10.230.10:FF:000001">
    <property type="entry name" value="DnaJ subfamily A member 2"/>
    <property type="match status" value="1"/>
</dbReference>
<keyword evidence="2" id="KW-0677">Repeat</keyword>
<organism evidence="9 10">
    <name type="scientific">Dioszegia hungarica</name>
    <dbReference type="NCBI Taxonomy" id="4972"/>
    <lineage>
        <taxon>Eukaryota</taxon>
        <taxon>Fungi</taxon>
        <taxon>Dikarya</taxon>
        <taxon>Basidiomycota</taxon>
        <taxon>Agaricomycotina</taxon>
        <taxon>Tremellomycetes</taxon>
        <taxon>Tremellales</taxon>
        <taxon>Bulleribasidiaceae</taxon>
        <taxon>Dioszegia</taxon>
    </lineage>
</organism>
<name>A0AA38HF64_9TREE</name>
<feature type="domain" description="J" evidence="7">
    <location>
        <begin position="6"/>
        <end position="71"/>
    </location>
</feature>
<dbReference type="GO" id="GO:0005524">
    <property type="term" value="F:ATP binding"/>
    <property type="evidence" value="ECO:0007669"/>
    <property type="project" value="InterPro"/>
</dbReference>
<keyword evidence="3 5" id="KW-0863">Zinc-finger</keyword>
<dbReference type="InterPro" id="IPR001305">
    <property type="entry name" value="HSP_DnaJ_Cys-rich_dom"/>
</dbReference>
<dbReference type="PANTHER" id="PTHR43888">
    <property type="entry name" value="DNAJ-LIKE-2, ISOFORM A-RELATED"/>
    <property type="match status" value="1"/>
</dbReference>
<dbReference type="SUPFAM" id="SSF57938">
    <property type="entry name" value="DnaJ/Hsp40 cysteine-rich domain"/>
    <property type="match status" value="1"/>
</dbReference>
<evidence type="ECO:0000313" key="9">
    <source>
        <dbReference type="EMBL" id="KAI9639595.1"/>
    </source>
</evidence>
<dbReference type="Gene3D" id="2.60.260.20">
    <property type="entry name" value="Urease metallochaperone UreE, N-terminal domain"/>
    <property type="match status" value="2"/>
</dbReference>
<feature type="compositionally biased region" description="Basic and acidic residues" evidence="6">
    <location>
        <begin position="33"/>
        <end position="49"/>
    </location>
</feature>
<dbReference type="EMBL" id="JAKWFO010000001">
    <property type="protein sequence ID" value="KAI9639595.1"/>
    <property type="molecule type" value="Genomic_DNA"/>
</dbReference>
<dbReference type="PROSITE" id="PS50076">
    <property type="entry name" value="DNAJ_2"/>
    <property type="match status" value="1"/>
</dbReference>
<dbReference type="GeneID" id="77730042"/>
<dbReference type="GO" id="GO:0051082">
    <property type="term" value="F:unfolded protein binding"/>
    <property type="evidence" value="ECO:0007669"/>
    <property type="project" value="InterPro"/>
</dbReference>
<accession>A0AA38HF64</accession>
<dbReference type="CDD" id="cd10719">
    <property type="entry name" value="DnaJ_zf"/>
    <property type="match status" value="1"/>
</dbReference>
<dbReference type="CDD" id="cd06257">
    <property type="entry name" value="DnaJ"/>
    <property type="match status" value="1"/>
</dbReference>
<evidence type="ECO:0000256" key="4">
    <source>
        <dbReference type="ARBA" id="ARBA00022833"/>
    </source>
</evidence>
<keyword evidence="4 5" id="KW-0862">Zinc</keyword>
<dbReference type="InterPro" id="IPR036410">
    <property type="entry name" value="HSP_DnaJ_Cys-rich_dom_sf"/>
</dbReference>
<evidence type="ECO:0000256" key="6">
    <source>
        <dbReference type="SAM" id="MobiDB-lite"/>
    </source>
</evidence>
<dbReference type="InterPro" id="IPR044713">
    <property type="entry name" value="DNJA1/2-like"/>
</dbReference>
<reference evidence="9" key="1">
    <citation type="journal article" date="2022" name="G3 (Bethesda)">
        <title>High quality genome of the basidiomycete yeast Dioszegia hungarica PDD-24b-2 isolated from cloud water.</title>
        <authorList>
            <person name="Jarrige D."/>
            <person name="Haridas S."/>
            <person name="Bleykasten-Grosshans C."/>
            <person name="Joly M."/>
            <person name="Nadalig T."/>
            <person name="Sancelme M."/>
            <person name="Vuilleumier S."/>
            <person name="Grigoriev I.V."/>
            <person name="Amato P."/>
            <person name="Bringel F."/>
        </authorList>
    </citation>
    <scope>NUCLEOTIDE SEQUENCE</scope>
    <source>
        <strain evidence="9">PDD-24b-2</strain>
    </source>
</reference>
<evidence type="ECO:0000313" key="10">
    <source>
        <dbReference type="Proteomes" id="UP001164286"/>
    </source>
</evidence>
<dbReference type="Proteomes" id="UP001164286">
    <property type="component" value="Unassembled WGS sequence"/>
</dbReference>
<sequence length="397" mass="43152">MVADSAYYDLLGIDEDASPEDVKKAYRNKARLHHPDKNPDDPLAHEKFQEIGQAYETLSDPDERAAYDRYGTSGPSRGGGPGDFDGPDLDDLFAHMFGGGGGGFDFGGGASASFDPFGGSSSSRKPTRGKDTDVRYEISLEEAFKGKKVVMNLSRDRACGVCAGVGGRKGAKKEECGRCKGKGSIIRDRHIAPGLVGKAKVVCDECDGEGERFSERAKCKRCKGAKVTKEKKRVEFEIDPGTEDGERIALRGEGDETPGIPPGDVIFHIHHRPHALFRTLPRSDLSIPLSISLSEALLGMNRLMFVHLDGRGVRIETKRGERIIKHGDELVIKGEGMPVRGTKGRGNLRIRFGVEMPGLSWASRTDPGSMVVELPKPPVDLTPTPEVVVTRFLSPLR</sequence>
<dbReference type="InterPro" id="IPR036869">
    <property type="entry name" value="J_dom_sf"/>
</dbReference>
<evidence type="ECO:0000259" key="8">
    <source>
        <dbReference type="PROSITE" id="PS51188"/>
    </source>
</evidence>
<dbReference type="FunFam" id="1.10.287.110:FF:000041">
    <property type="entry name" value="Chaperone protein DNAj, putative"/>
    <property type="match status" value="1"/>
</dbReference>
<dbReference type="PRINTS" id="PR00625">
    <property type="entry name" value="JDOMAIN"/>
</dbReference>
<dbReference type="Pfam" id="PF00684">
    <property type="entry name" value="DnaJ_CXXCXGXG"/>
    <property type="match status" value="1"/>
</dbReference>
<dbReference type="AlphaFoldDB" id="A0AA38HF64"/>
<dbReference type="CDD" id="cd10747">
    <property type="entry name" value="DnaJ_C"/>
    <property type="match status" value="1"/>
</dbReference>
<evidence type="ECO:0000256" key="3">
    <source>
        <dbReference type="ARBA" id="ARBA00022771"/>
    </source>
</evidence>
<dbReference type="GO" id="GO:0006457">
    <property type="term" value="P:protein folding"/>
    <property type="evidence" value="ECO:0007669"/>
    <property type="project" value="InterPro"/>
</dbReference>
<proteinExistence type="inferred from homology"/>
<dbReference type="PROSITE" id="PS51188">
    <property type="entry name" value="ZF_CR"/>
    <property type="match status" value="1"/>
</dbReference>